<evidence type="ECO:0000259" key="10">
    <source>
        <dbReference type="Pfam" id="PF10099"/>
    </source>
</evidence>
<evidence type="ECO:0000256" key="2">
    <source>
        <dbReference type="ARBA" id="ARBA00004236"/>
    </source>
</evidence>
<dbReference type="GO" id="GO:0016989">
    <property type="term" value="F:sigma factor antagonist activity"/>
    <property type="evidence" value="ECO:0007669"/>
    <property type="project" value="TreeGrafter"/>
</dbReference>
<dbReference type="RefSeq" id="WP_048859537.1">
    <property type="nucleotide sequence ID" value="NZ_BANB01000006.1"/>
</dbReference>
<dbReference type="EMBL" id="BANB01000006">
    <property type="protein sequence ID" value="GAN75795.1"/>
    <property type="molecule type" value="Genomic_DNA"/>
</dbReference>
<dbReference type="Pfam" id="PF10099">
    <property type="entry name" value="RskA_C"/>
    <property type="match status" value="1"/>
</dbReference>
<dbReference type="Proteomes" id="UP000032680">
    <property type="component" value="Unassembled WGS sequence"/>
</dbReference>
<evidence type="ECO:0000256" key="9">
    <source>
        <dbReference type="SAM" id="Phobius"/>
    </source>
</evidence>
<evidence type="ECO:0000256" key="6">
    <source>
        <dbReference type="ARBA" id="ARBA00023136"/>
    </source>
</evidence>
<dbReference type="AlphaFoldDB" id="A0A0D6P214"/>
<feature type="domain" description="Anti-sigma K factor RskA C-terminal" evidence="10">
    <location>
        <begin position="101"/>
        <end position="222"/>
    </location>
</feature>
<reference evidence="11 12" key="1">
    <citation type="submission" date="2012-11" db="EMBL/GenBank/DDBJ databases">
        <title>Whole genome sequence of Acidisphaera rubrifaciens HS-AP3.</title>
        <authorList>
            <person name="Azuma Y."/>
            <person name="Higashiura N."/>
            <person name="Hirakawa H."/>
            <person name="Matsushita K."/>
        </authorList>
    </citation>
    <scope>NUCLEOTIDE SEQUENCE [LARGE SCALE GENOMIC DNA]</scope>
    <source>
        <strain evidence="11 12">HS-AP3</strain>
    </source>
</reference>
<keyword evidence="3" id="KW-1003">Cell membrane</keyword>
<protein>
    <recommendedName>
        <fullName evidence="8">Regulator of SigK</fullName>
    </recommendedName>
    <alternativeName>
        <fullName evidence="7">Sigma-K anti-sigma factor RskA</fullName>
    </alternativeName>
</protein>
<keyword evidence="11" id="KW-0804">Transcription</keyword>
<dbReference type="GO" id="GO:0000428">
    <property type="term" value="C:DNA-directed RNA polymerase complex"/>
    <property type="evidence" value="ECO:0007669"/>
    <property type="project" value="UniProtKB-KW"/>
</dbReference>
<dbReference type="InterPro" id="IPR051474">
    <property type="entry name" value="Anti-sigma-K/W_factor"/>
</dbReference>
<dbReference type="OrthoDB" id="9816387at2"/>
<evidence type="ECO:0000256" key="8">
    <source>
        <dbReference type="ARBA" id="ARBA00030803"/>
    </source>
</evidence>
<evidence type="ECO:0000313" key="11">
    <source>
        <dbReference type="EMBL" id="GAN75795.1"/>
    </source>
</evidence>
<evidence type="ECO:0000256" key="7">
    <source>
        <dbReference type="ARBA" id="ARBA00029829"/>
    </source>
</evidence>
<dbReference type="PANTHER" id="PTHR37461">
    <property type="entry name" value="ANTI-SIGMA-K FACTOR RSKA"/>
    <property type="match status" value="1"/>
</dbReference>
<evidence type="ECO:0000256" key="3">
    <source>
        <dbReference type="ARBA" id="ARBA00022475"/>
    </source>
</evidence>
<feature type="transmembrane region" description="Helical" evidence="9">
    <location>
        <begin position="98"/>
        <end position="119"/>
    </location>
</feature>
<dbReference type="InterPro" id="IPR041916">
    <property type="entry name" value="Anti_sigma_zinc_sf"/>
</dbReference>
<comment type="subcellular location">
    <subcellularLocation>
        <location evidence="2">Cell membrane</location>
    </subcellularLocation>
    <subcellularLocation>
        <location evidence="1">Membrane</location>
        <topology evidence="1">Single-pass membrane protein</topology>
    </subcellularLocation>
</comment>
<organism evidence="11 12">
    <name type="scientific">Acidisphaera rubrifaciens HS-AP3</name>
    <dbReference type="NCBI Taxonomy" id="1231350"/>
    <lineage>
        <taxon>Bacteria</taxon>
        <taxon>Pseudomonadati</taxon>
        <taxon>Pseudomonadota</taxon>
        <taxon>Alphaproteobacteria</taxon>
        <taxon>Acetobacterales</taxon>
        <taxon>Acetobacteraceae</taxon>
        <taxon>Acidisphaera</taxon>
    </lineage>
</organism>
<accession>A0A0D6P214</accession>
<dbReference type="InterPro" id="IPR018764">
    <property type="entry name" value="RskA_C"/>
</dbReference>
<evidence type="ECO:0000313" key="12">
    <source>
        <dbReference type="Proteomes" id="UP000032680"/>
    </source>
</evidence>
<keyword evidence="6 9" id="KW-0472">Membrane</keyword>
<comment type="caution">
    <text evidence="11">The sequence shown here is derived from an EMBL/GenBank/DDBJ whole genome shotgun (WGS) entry which is preliminary data.</text>
</comment>
<keyword evidence="11" id="KW-0240">DNA-directed RNA polymerase</keyword>
<keyword evidence="4 9" id="KW-0812">Transmembrane</keyword>
<keyword evidence="12" id="KW-1185">Reference proteome</keyword>
<evidence type="ECO:0000256" key="1">
    <source>
        <dbReference type="ARBA" id="ARBA00004167"/>
    </source>
</evidence>
<dbReference type="GO" id="GO:0005886">
    <property type="term" value="C:plasma membrane"/>
    <property type="evidence" value="ECO:0007669"/>
    <property type="project" value="UniProtKB-SubCell"/>
</dbReference>
<proteinExistence type="predicted"/>
<keyword evidence="5 9" id="KW-1133">Transmembrane helix</keyword>
<evidence type="ECO:0000256" key="4">
    <source>
        <dbReference type="ARBA" id="ARBA00022692"/>
    </source>
</evidence>
<gene>
    <name evidence="11" type="ORF">Asru_0006_07</name>
</gene>
<dbReference type="PANTHER" id="PTHR37461:SF1">
    <property type="entry name" value="ANTI-SIGMA-K FACTOR RSKA"/>
    <property type="match status" value="1"/>
</dbReference>
<name>A0A0D6P214_9PROT</name>
<dbReference type="GO" id="GO:0006417">
    <property type="term" value="P:regulation of translation"/>
    <property type="evidence" value="ECO:0007669"/>
    <property type="project" value="TreeGrafter"/>
</dbReference>
<dbReference type="Gene3D" id="1.10.10.1320">
    <property type="entry name" value="Anti-sigma factor, zinc-finger domain"/>
    <property type="match status" value="1"/>
</dbReference>
<evidence type="ECO:0000256" key="5">
    <source>
        <dbReference type="ARBA" id="ARBA00022989"/>
    </source>
</evidence>
<sequence>MSGVHDDGPDDRDMRAAEYVLGVLDGAERAAVDRALLSEPGLAAAVQEWETLLAPIATAIAPASPPAGLLERILADLPGGVVVRPPSMARRVWRSTSFWRATTAAAMAVAAGFAALAYLEPAAPRLTAVLTAAGSSGAVFLAQVQADGSILIRPTGQVAVAPAKDLELWALAKGTTVPVSLGVLPESGRHVQARAFDTPATKLLISMEPKGGSPTGAPTGPVVYAGQLAPFR</sequence>